<evidence type="ECO:0000313" key="1">
    <source>
        <dbReference type="EMBL" id="GBM97731.1"/>
    </source>
</evidence>
<comment type="caution">
    <text evidence="1">The sequence shown here is derived from an EMBL/GenBank/DDBJ whole genome shotgun (WGS) entry which is preliminary data.</text>
</comment>
<organism evidence="1 2">
    <name type="scientific">Araneus ventricosus</name>
    <name type="common">Orbweaver spider</name>
    <name type="synonym">Epeira ventricosa</name>
    <dbReference type="NCBI Taxonomy" id="182803"/>
    <lineage>
        <taxon>Eukaryota</taxon>
        <taxon>Metazoa</taxon>
        <taxon>Ecdysozoa</taxon>
        <taxon>Arthropoda</taxon>
        <taxon>Chelicerata</taxon>
        <taxon>Arachnida</taxon>
        <taxon>Araneae</taxon>
        <taxon>Araneomorphae</taxon>
        <taxon>Entelegynae</taxon>
        <taxon>Araneoidea</taxon>
        <taxon>Araneidae</taxon>
        <taxon>Araneus</taxon>
    </lineage>
</organism>
<dbReference type="Proteomes" id="UP000499080">
    <property type="component" value="Unassembled WGS sequence"/>
</dbReference>
<name>A0A4Y2K5Z3_ARAVE</name>
<dbReference type="AlphaFoldDB" id="A0A4Y2K5Z3"/>
<dbReference type="EMBL" id="BGPR01004262">
    <property type="protein sequence ID" value="GBM97731.1"/>
    <property type="molecule type" value="Genomic_DNA"/>
</dbReference>
<reference evidence="1 2" key="1">
    <citation type="journal article" date="2019" name="Sci. Rep.">
        <title>Orb-weaving spider Araneus ventricosus genome elucidates the spidroin gene catalogue.</title>
        <authorList>
            <person name="Kono N."/>
            <person name="Nakamura H."/>
            <person name="Ohtoshi R."/>
            <person name="Moran D.A.P."/>
            <person name="Shinohara A."/>
            <person name="Yoshida Y."/>
            <person name="Fujiwara M."/>
            <person name="Mori M."/>
            <person name="Tomita M."/>
            <person name="Arakawa K."/>
        </authorList>
    </citation>
    <scope>NUCLEOTIDE SEQUENCE [LARGE SCALE GENOMIC DNA]</scope>
</reference>
<sequence>MTRIQKFTPERRVVVESLHAGVKKGRNECAERLSNQHREFPLEKLVICKESCSALIMMKVEVFEMSPDPSHQFDTEPNVATTKPIEYQYFGVSPLNDVIARVLRVIGSLYQVFLSGFLSTLALSLHRRLLVRWFLCYSCSSINIPMIDLNGPVW</sequence>
<keyword evidence="2" id="KW-1185">Reference proteome</keyword>
<accession>A0A4Y2K5Z3</accession>
<protein>
    <submittedName>
        <fullName evidence="1">Uncharacterized protein</fullName>
    </submittedName>
</protein>
<gene>
    <name evidence="1" type="ORF">AVEN_11838_1</name>
</gene>
<evidence type="ECO:0000313" key="2">
    <source>
        <dbReference type="Proteomes" id="UP000499080"/>
    </source>
</evidence>
<proteinExistence type="predicted"/>